<sequence>MAEQTVSHFKIEQSIAQDVVPPSPFIPNFGNIFPKFVPVIPKTAWELWYFDGISSEDQSAIVIAVTRDARGLKLGGFKVQVFVVWSDHRTWHRDLFFPESIVKSDDNGATTGIWKDTGGNNSISFGVTGDSSRATLVFAVPGVVQGKMHLKALPGDIGLNTDPALGPSVVYVRPIGRASVQAELSLFSPDSTEPQHFALGTSANGGMDRVWSMLSWPQVMTESYYLRAHVGPYAMQIMRIFSELDSGNKPYTMARLYCEGKLVCTAQQVINHGDDASSDSLILSKEYGDSPAGAVTGAYRDKNTGYVVEFVEGENKRSWRFRVSHQGIIWNTPTSDPGPDATGNTGFMELVIGGADGESYRGIGTGGQCEMS</sequence>
<dbReference type="InterPro" id="IPR056402">
    <property type="entry name" value="DA_N"/>
</dbReference>
<comment type="similarity">
    <text evidence="2">Belongs to the Diels-Alderase family.</text>
</comment>
<comment type="caution">
    <text evidence="5">The sequence shown here is derived from an EMBL/GenBank/DDBJ whole genome shotgun (WGS) entry which is preliminary data.</text>
</comment>
<proteinExistence type="inferred from homology"/>
<reference evidence="5" key="1">
    <citation type="submission" date="2020-01" db="EMBL/GenBank/DDBJ databases">
        <title>Identification and distribution of gene clusters putatively required for synthesis of sphingolipid metabolism inhibitors in phylogenetically diverse species of the filamentous fungus Fusarium.</title>
        <authorList>
            <person name="Kim H.-S."/>
            <person name="Busman M."/>
            <person name="Brown D.W."/>
            <person name="Divon H."/>
            <person name="Uhlig S."/>
            <person name="Proctor R.H."/>
        </authorList>
    </citation>
    <scope>NUCLEOTIDE SEQUENCE</scope>
    <source>
        <strain evidence="5">NRRL 53441</strain>
    </source>
</reference>
<protein>
    <submittedName>
        <fullName evidence="5">Diels-Alderase fsa2</fullName>
    </submittedName>
</protein>
<dbReference type="Pfam" id="PF22903">
    <property type="entry name" value="DA_C"/>
    <property type="match status" value="1"/>
</dbReference>
<evidence type="ECO:0000256" key="2">
    <source>
        <dbReference type="ARBA" id="ARBA00046325"/>
    </source>
</evidence>
<dbReference type="GO" id="GO:0016853">
    <property type="term" value="F:isomerase activity"/>
    <property type="evidence" value="ECO:0007669"/>
    <property type="project" value="UniProtKB-KW"/>
</dbReference>
<dbReference type="EMBL" id="JAADJG010000132">
    <property type="protein sequence ID" value="KAF4454156.1"/>
    <property type="molecule type" value="Genomic_DNA"/>
</dbReference>
<dbReference type="Pfam" id="PF24137">
    <property type="entry name" value="DA_N"/>
    <property type="match status" value="1"/>
</dbReference>
<feature type="domain" description="Diels-Alderase N-terminal" evidence="4">
    <location>
        <begin position="4"/>
        <end position="211"/>
    </location>
</feature>
<accession>A0A8H4P2Z4</accession>
<dbReference type="Proteomes" id="UP000605986">
    <property type="component" value="Unassembled WGS sequence"/>
</dbReference>
<gene>
    <name evidence="5" type="ORF">F53441_3291</name>
</gene>
<evidence type="ECO:0000259" key="3">
    <source>
        <dbReference type="Pfam" id="PF22903"/>
    </source>
</evidence>
<keyword evidence="1" id="KW-0413">Isomerase</keyword>
<keyword evidence="6" id="KW-1185">Reference proteome</keyword>
<evidence type="ECO:0000313" key="6">
    <source>
        <dbReference type="Proteomes" id="UP000605986"/>
    </source>
</evidence>
<evidence type="ECO:0000259" key="4">
    <source>
        <dbReference type="Pfam" id="PF24137"/>
    </source>
</evidence>
<name>A0A8H4P2Z4_9HYPO</name>
<dbReference type="OrthoDB" id="5344254at2759"/>
<dbReference type="InterPro" id="IPR054499">
    <property type="entry name" value="DA_C"/>
</dbReference>
<dbReference type="AlphaFoldDB" id="A0A8H4P2Z4"/>
<evidence type="ECO:0000313" key="5">
    <source>
        <dbReference type="EMBL" id="KAF4454156.1"/>
    </source>
</evidence>
<evidence type="ECO:0000256" key="1">
    <source>
        <dbReference type="ARBA" id="ARBA00023235"/>
    </source>
</evidence>
<feature type="domain" description="Diels-Alderase C-terminal" evidence="3">
    <location>
        <begin position="214"/>
        <end position="371"/>
    </location>
</feature>
<organism evidence="5 6">
    <name type="scientific">Fusarium austroafricanum</name>
    <dbReference type="NCBI Taxonomy" id="2364996"/>
    <lineage>
        <taxon>Eukaryota</taxon>
        <taxon>Fungi</taxon>
        <taxon>Dikarya</taxon>
        <taxon>Ascomycota</taxon>
        <taxon>Pezizomycotina</taxon>
        <taxon>Sordariomycetes</taxon>
        <taxon>Hypocreomycetidae</taxon>
        <taxon>Hypocreales</taxon>
        <taxon>Nectriaceae</taxon>
        <taxon>Fusarium</taxon>
        <taxon>Fusarium concolor species complex</taxon>
    </lineage>
</organism>